<protein>
    <submittedName>
        <fullName evidence="1">Uncharacterized protein</fullName>
    </submittedName>
</protein>
<comment type="caution">
    <text evidence="1">The sequence shown here is derived from an EMBL/GenBank/DDBJ whole genome shotgun (WGS) entry which is preliminary data.</text>
</comment>
<proteinExistence type="predicted"/>
<keyword evidence="1" id="KW-0496">Mitochondrion</keyword>
<organism evidence="1">
    <name type="scientific">Picea glauca</name>
    <name type="common">White spruce</name>
    <name type="synonym">Pinus glauca</name>
    <dbReference type="NCBI Taxonomy" id="3330"/>
    <lineage>
        <taxon>Eukaryota</taxon>
        <taxon>Viridiplantae</taxon>
        <taxon>Streptophyta</taxon>
        <taxon>Embryophyta</taxon>
        <taxon>Tracheophyta</taxon>
        <taxon>Spermatophyta</taxon>
        <taxon>Pinopsida</taxon>
        <taxon>Pinidae</taxon>
        <taxon>Conifers I</taxon>
        <taxon>Pinales</taxon>
        <taxon>Pinaceae</taxon>
        <taxon>Picea</taxon>
    </lineage>
</organism>
<dbReference type="EMBL" id="LKAM01000007">
    <property type="protein sequence ID" value="KUM47445.1"/>
    <property type="molecule type" value="Genomic_DNA"/>
</dbReference>
<accession>A0A101LY29</accession>
<dbReference type="AlphaFoldDB" id="A0A101LY29"/>
<name>A0A101LY29_PICGL</name>
<geneLocation type="mitochondrion" evidence="1"/>
<reference evidence="1" key="1">
    <citation type="journal article" date="2015" name="Genome Biol. Evol.">
        <title>Organellar Genomes of White Spruce (Picea glauca): Assembly and Annotation.</title>
        <authorList>
            <person name="Jackman S.D."/>
            <person name="Warren R.L."/>
            <person name="Gibb E.A."/>
            <person name="Vandervalk B.P."/>
            <person name="Mohamadi H."/>
            <person name="Chu J."/>
            <person name="Raymond A."/>
            <person name="Pleasance S."/>
            <person name="Coope R."/>
            <person name="Wildung M.R."/>
            <person name="Ritland C.E."/>
            <person name="Bousquet J."/>
            <person name="Jones S.J."/>
            <person name="Bohlmann J."/>
            <person name="Birol I."/>
        </authorList>
    </citation>
    <scope>NUCLEOTIDE SEQUENCE [LARGE SCALE GENOMIC DNA]</scope>
    <source>
        <tissue evidence="1">Flushing bud</tissue>
    </source>
</reference>
<evidence type="ECO:0000313" key="1">
    <source>
        <dbReference type="EMBL" id="KUM47445.1"/>
    </source>
</evidence>
<gene>
    <name evidence="1" type="ORF">ABT39_MTgene5631</name>
</gene>
<sequence>MVNSVQKGGLLEVACNLYTSDGFVKMGNSLVQRWRMGMDDRERMRAWPIELSSVHLAFL</sequence>